<feature type="transmembrane region" description="Helical" evidence="6">
    <location>
        <begin position="73"/>
        <end position="106"/>
    </location>
</feature>
<keyword evidence="3 6" id="KW-0812">Transmembrane</keyword>
<dbReference type="PROSITE" id="PS00218">
    <property type="entry name" value="AMINO_ACID_PERMEASE_1"/>
    <property type="match status" value="1"/>
</dbReference>
<comment type="subcellular location">
    <subcellularLocation>
        <location evidence="1">Membrane</location>
        <topology evidence="1">Multi-pass membrane protein</topology>
    </subcellularLocation>
</comment>
<protein>
    <submittedName>
        <fullName evidence="7">Amino acid permease</fullName>
    </submittedName>
</protein>
<feature type="transmembrane region" description="Helical" evidence="6">
    <location>
        <begin position="272"/>
        <end position="296"/>
    </location>
</feature>
<sequence>MATDAGPTSRQGTSLEIPDDDQTLRELGYPRQLSRRVNAFGNFAISATIINFISGVLTALGLAMVSGGPRIMVFGWLVVGMLVLFVGAAMAEITSGFPTSAALYYWSAKLAKRHNAGWSWFTGWLNFIGQIGGTAATDFALANFAVALATLQWPSYNPHPGQILAIYGAILLIHALLNTYTVGLVALLNKISVAWLLVGGLVIVFYLIVFPAHHNSASFAFTHFVNGTGFKSGIYAGMIGLLFTSWTFTGFDASAHMSEETTHAAVSAPKGIVRSIAFSWVAGLVLILALTFSMSAANYSNEAGAGEPAAQIFVDALGLSTAKVLLLVVCGAIFFCGLANMTSNSRQIFAFSRDGAIPGSKWWRTVSKRTHTPVKSVWFAAVGAFLLGVPSLWNTVAFQAIVSVNVIGLFGSYGVPIFLRLRRGADFTPGPWNLGRWSRPVTLVAITWIFLSSILFLLPQQYPITHKTFNYAPVALAVVLSIATVWWFVTARRTYKGPISYGTPEELAAMEEDL</sequence>
<feature type="transmembrane region" description="Helical" evidence="6">
    <location>
        <begin position="376"/>
        <end position="393"/>
    </location>
</feature>
<dbReference type="PIRSF" id="PIRSF006060">
    <property type="entry name" value="AA_transporter"/>
    <property type="match status" value="1"/>
</dbReference>
<keyword evidence="4 6" id="KW-1133">Transmembrane helix</keyword>
<evidence type="ECO:0000256" key="1">
    <source>
        <dbReference type="ARBA" id="ARBA00004141"/>
    </source>
</evidence>
<dbReference type="PANTHER" id="PTHR45649">
    <property type="entry name" value="AMINO-ACID PERMEASE BAT1"/>
    <property type="match status" value="1"/>
</dbReference>
<feature type="transmembrane region" description="Helical" evidence="6">
    <location>
        <begin position="399"/>
        <end position="419"/>
    </location>
</feature>
<evidence type="ECO:0000313" key="8">
    <source>
        <dbReference type="Proteomes" id="UP000730482"/>
    </source>
</evidence>
<feature type="transmembrane region" description="Helical" evidence="6">
    <location>
        <begin position="163"/>
        <end position="187"/>
    </location>
</feature>
<feature type="transmembrane region" description="Helical" evidence="6">
    <location>
        <begin position="440"/>
        <end position="459"/>
    </location>
</feature>
<dbReference type="Pfam" id="PF13520">
    <property type="entry name" value="AA_permease_2"/>
    <property type="match status" value="1"/>
</dbReference>
<dbReference type="PANTHER" id="PTHR45649:SF26">
    <property type="entry name" value="OS04G0435100 PROTEIN"/>
    <property type="match status" value="1"/>
</dbReference>
<reference evidence="7 8" key="1">
    <citation type="submission" date="2020-02" db="EMBL/GenBank/DDBJ databases">
        <title>Acidophilic actinobacteria isolated from forest soil.</title>
        <authorList>
            <person name="Golinska P."/>
        </authorList>
    </citation>
    <scope>NUCLEOTIDE SEQUENCE [LARGE SCALE GENOMIC DNA]</scope>
    <source>
        <strain evidence="7 8">NL8</strain>
    </source>
</reference>
<feature type="transmembrane region" description="Helical" evidence="6">
    <location>
        <begin position="316"/>
        <end position="339"/>
    </location>
</feature>
<feature type="transmembrane region" description="Helical" evidence="6">
    <location>
        <begin position="194"/>
        <end position="213"/>
    </location>
</feature>
<organism evidence="7 8">
    <name type="scientific">Catenulispora pinistramenti</name>
    <dbReference type="NCBI Taxonomy" id="2705254"/>
    <lineage>
        <taxon>Bacteria</taxon>
        <taxon>Bacillati</taxon>
        <taxon>Actinomycetota</taxon>
        <taxon>Actinomycetes</taxon>
        <taxon>Catenulisporales</taxon>
        <taxon>Catenulisporaceae</taxon>
        <taxon>Catenulispora</taxon>
    </lineage>
</organism>
<dbReference type="RefSeq" id="WP_194899358.1">
    <property type="nucleotide sequence ID" value="NZ_JAAFYZ010000142.1"/>
</dbReference>
<dbReference type="Proteomes" id="UP000730482">
    <property type="component" value="Unassembled WGS sequence"/>
</dbReference>
<keyword evidence="5 6" id="KW-0472">Membrane</keyword>
<feature type="transmembrane region" description="Helical" evidence="6">
    <location>
        <begin position="40"/>
        <end position="67"/>
    </location>
</feature>
<dbReference type="Gene3D" id="1.20.1740.10">
    <property type="entry name" value="Amino acid/polyamine transporter I"/>
    <property type="match status" value="1"/>
</dbReference>
<feature type="transmembrane region" description="Helical" evidence="6">
    <location>
        <begin position="233"/>
        <end position="251"/>
    </location>
</feature>
<accession>A0ABS5L002</accession>
<comment type="caution">
    <text evidence="7">The sequence shown here is derived from an EMBL/GenBank/DDBJ whole genome shotgun (WGS) entry which is preliminary data.</text>
</comment>
<keyword evidence="8" id="KW-1185">Reference proteome</keyword>
<name>A0ABS5L002_9ACTN</name>
<evidence type="ECO:0000256" key="5">
    <source>
        <dbReference type="ARBA" id="ARBA00023136"/>
    </source>
</evidence>
<proteinExistence type="predicted"/>
<evidence type="ECO:0000256" key="3">
    <source>
        <dbReference type="ARBA" id="ARBA00022692"/>
    </source>
</evidence>
<evidence type="ECO:0000256" key="4">
    <source>
        <dbReference type="ARBA" id="ARBA00022989"/>
    </source>
</evidence>
<dbReference type="EMBL" id="JAAFYZ010000142">
    <property type="protein sequence ID" value="MBS2551504.1"/>
    <property type="molecule type" value="Genomic_DNA"/>
</dbReference>
<evidence type="ECO:0000313" key="7">
    <source>
        <dbReference type="EMBL" id="MBS2551504.1"/>
    </source>
</evidence>
<feature type="transmembrane region" description="Helical" evidence="6">
    <location>
        <begin position="471"/>
        <end position="489"/>
    </location>
</feature>
<feature type="transmembrane region" description="Helical" evidence="6">
    <location>
        <begin position="127"/>
        <end position="151"/>
    </location>
</feature>
<dbReference type="InterPro" id="IPR004840">
    <property type="entry name" value="Amino_acid_permease_CS"/>
</dbReference>
<evidence type="ECO:0000256" key="6">
    <source>
        <dbReference type="SAM" id="Phobius"/>
    </source>
</evidence>
<gene>
    <name evidence="7" type="ORF">KGQ19_32015</name>
</gene>
<evidence type="ECO:0000256" key="2">
    <source>
        <dbReference type="ARBA" id="ARBA00022448"/>
    </source>
</evidence>
<dbReference type="InterPro" id="IPR002293">
    <property type="entry name" value="AA/rel_permease1"/>
</dbReference>
<keyword evidence="2" id="KW-0813">Transport</keyword>